<accession>A0ABT4UI02</accession>
<sequence>MALVNKENCIHYSQCPVCGSASLAEVLQCKDYTVSHEQFSIIECRDCSLRFTQDVPQQAYIGVYYQSENYISHSDTDKGLISKLYKAVRKITLKTKLHIVESNVCSKSTKAILDIGSGTGAFLNTMKAEGWSVVGLEPDAGARANAIKLYNITAETPDRLFQLPENTFEAITMWHVLEHVEQLQEYIARCYQLLTTDGTLFIAVPNYTSSDAKKYGPYWAAYDVPRHLYHFSPASVKKLVGQHGFQVKKILPMWFDPFYISMLSEQYKTGSNKLFSAFFAGLKSTISAIGNKEKASSIIYVIKKK</sequence>
<name>A0ABT4UI02_9BACT</name>
<dbReference type="GO" id="GO:0032259">
    <property type="term" value="P:methylation"/>
    <property type="evidence" value="ECO:0007669"/>
    <property type="project" value="UniProtKB-KW"/>
</dbReference>
<organism evidence="1 2">
    <name type="scientific">Polluticaenibacter yanchengensis</name>
    <dbReference type="NCBI Taxonomy" id="3014562"/>
    <lineage>
        <taxon>Bacteria</taxon>
        <taxon>Pseudomonadati</taxon>
        <taxon>Bacteroidota</taxon>
        <taxon>Chitinophagia</taxon>
        <taxon>Chitinophagales</taxon>
        <taxon>Chitinophagaceae</taxon>
        <taxon>Polluticaenibacter</taxon>
    </lineage>
</organism>
<protein>
    <submittedName>
        <fullName evidence="1">Class I SAM-dependent methyltransferase</fullName>
    </submittedName>
</protein>
<keyword evidence="1" id="KW-0808">Transferase</keyword>
<dbReference type="SUPFAM" id="SSF53335">
    <property type="entry name" value="S-adenosyl-L-methionine-dependent methyltransferases"/>
    <property type="match status" value="1"/>
</dbReference>
<dbReference type="CDD" id="cd02440">
    <property type="entry name" value="AdoMet_MTases"/>
    <property type="match status" value="1"/>
</dbReference>
<evidence type="ECO:0000313" key="1">
    <source>
        <dbReference type="EMBL" id="MDA3613962.1"/>
    </source>
</evidence>
<comment type="caution">
    <text evidence="1">The sequence shown here is derived from an EMBL/GenBank/DDBJ whole genome shotgun (WGS) entry which is preliminary data.</text>
</comment>
<dbReference type="Proteomes" id="UP001210231">
    <property type="component" value="Unassembled WGS sequence"/>
</dbReference>
<proteinExistence type="predicted"/>
<dbReference type="PANTHER" id="PTHR43861:SF6">
    <property type="entry name" value="METHYLTRANSFERASE TYPE 11"/>
    <property type="match status" value="1"/>
</dbReference>
<reference evidence="1 2" key="1">
    <citation type="submission" date="2022-12" db="EMBL/GenBank/DDBJ databases">
        <title>Chitinophagaceae gen. sp. nov., a new member of the family Chitinophagaceae, isolated from soil in a chemical factory.</title>
        <authorList>
            <person name="Ke Z."/>
        </authorList>
    </citation>
    <scope>NUCLEOTIDE SEQUENCE [LARGE SCALE GENOMIC DNA]</scope>
    <source>
        <strain evidence="1 2">LY-5</strain>
    </source>
</reference>
<gene>
    <name evidence="1" type="ORF">O3P16_04030</name>
</gene>
<dbReference type="RefSeq" id="WP_407030292.1">
    <property type="nucleotide sequence ID" value="NZ_JAQGEF010000003.1"/>
</dbReference>
<dbReference type="PANTHER" id="PTHR43861">
    <property type="entry name" value="TRANS-ACONITATE 2-METHYLTRANSFERASE-RELATED"/>
    <property type="match status" value="1"/>
</dbReference>
<dbReference type="Pfam" id="PF13489">
    <property type="entry name" value="Methyltransf_23"/>
    <property type="match status" value="1"/>
</dbReference>
<dbReference type="InterPro" id="IPR029063">
    <property type="entry name" value="SAM-dependent_MTases_sf"/>
</dbReference>
<evidence type="ECO:0000313" key="2">
    <source>
        <dbReference type="Proteomes" id="UP001210231"/>
    </source>
</evidence>
<dbReference type="Gene3D" id="3.40.50.150">
    <property type="entry name" value="Vaccinia Virus protein VP39"/>
    <property type="match status" value="1"/>
</dbReference>
<keyword evidence="1" id="KW-0489">Methyltransferase</keyword>
<dbReference type="GO" id="GO:0008168">
    <property type="term" value="F:methyltransferase activity"/>
    <property type="evidence" value="ECO:0007669"/>
    <property type="project" value="UniProtKB-KW"/>
</dbReference>
<dbReference type="EMBL" id="JAQGEF010000003">
    <property type="protein sequence ID" value="MDA3613962.1"/>
    <property type="molecule type" value="Genomic_DNA"/>
</dbReference>
<keyword evidence="2" id="KW-1185">Reference proteome</keyword>